<dbReference type="RefSeq" id="WP_184266430.1">
    <property type="nucleotide sequence ID" value="NZ_JACIIX010000024.1"/>
</dbReference>
<keyword evidence="1" id="KW-0812">Transmembrane</keyword>
<comment type="caution">
    <text evidence="2">The sequence shown here is derived from an EMBL/GenBank/DDBJ whole genome shotgun (WGS) entry which is preliminary data.</text>
</comment>
<feature type="transmembrane region" description="Helical" evidence="1">
    <location>
        <begin position="60"/>
        <end position="81"/>
    </location>
</feature>
<gene>
    <name evidence="2" type="ORF">FHS48_003874</name>
</gene>
<name>A0A7W9ZJP1_NOVIT</name>
<feature type="transmembrane region" description="Helical" evidence="1">
    <location>
        <begin position="21"/>
        <end position="40"/>
    </location>
</feature>
<keyword evidence="3" id="KW-1185">Reference proteome</keyword>
<dbReference type="AlphaFoldDB" id="A0A7W9ZJP1"/>
<evidence type="ECO:0000256" key="1">
    <source>
        <dbReference type="SAM" id="Phobius"/>
    </source>
</evidence>
<dbReference type="EMBL" id="JACIIX010000024">
    <property type="protein sequence ID" value="MBB6212420.1"/>
    <property type="molecule type" value="Genomic_DNA"/>
</dbReference>
<protein>
    <submittedName>
        <fullName evidence="2">Uncharacterized protein</fullName>
    </submittedName>
</protein>
<sequence>MPLHNPKLRAALALLRWMAETALRLICITAAFVLALQWVALGYTETGELPVRKMDLLVTFQQILLLTVCVWGVVTVILMMVRPRRTILGLCASLWRGEPQS</sequence>
<accession>A0A7W9ZJP1</accession>
<proteinExistence type="predicted"/>
<reference evidence="2 3" key="1">
    <citation type="submission" date="2020-08" db="EMBL/GenBank/DDBJ databases">
        <title>Genomic Encyclopedia of Type Strains, Phase IV (KMG-IV): sequencing the most valuable type-strain genomes for metagenomic binning, comparative biology and taxonomic classification.</title>
        <authorList>
            <person name="Goeker M."/>
        </authorList>
    </citation>
    <scope>NUCLEOTIDE SEQUENCE [LARGE SCALE GENOMIC DNA]</scope>
    <source>
        <strain evidence="2 3">DSM 11590</strain>
    </source>
</reference>
<evidence type="ECO:0000313" key="3">
    <source>
        <dbReference type="Proteomes" id="UP000544872"/>
    </source>
</evidence>
<keyword evidence="1" id="KW-1133">Transmembrane helix</keyword>
<keyword evidence="1" id="KW-0472">Membrane</keyword>
<dbReference type="Proteomes" id="UP000544872">
    <property type="component" value="Unassembled WGS sequence"/>
</dbReference>
<evidence type="ECO:0000313" key="2">
    <source>
        <dbReference type="EMBL" id="MBB6212420.1"/>
    </source>
</evidence>
<organism evidence="2 3">
    <name type="scientific">Novispirillum itersonii</name>
    <name type="common">Aquaspirillum itersonii</name>
    <dbReference type="NCBI Taxonomy" id="189"/>
    <lineage>
        <taxon>Bacteria</taxon>
        <taxon>Pseudomonadati</taxon>
        <taxon>Pseudomonadota</taxon>
        <taxon>Alphaproteobacteria</taxon>
        <taxon>Rhodospirillales</taxon>
        <taxon>Novispirillaceae</taxon>
        <taxon>Novispirillum</taxon>
    </lineage>
</organism>